<evidence type="ECO:0000259" key="5">
    <source>
        <dbReference type="Pfam" id="PF12937"/>
    </source>
</evidence>
<evidence type="ECO:0000256" key="2">
    <source>
        <dbReference type="PIRSR" id="PIRSR610347-2"/>
    </source>
</evidence>
<dbReference type="SUPFAM" id="SSF81383">
    <property type="entry name" value="F-box domain"/>
    <property type="match status" value="1"/>
</dbReference>
<dbReference type="CDD" id="cd09122">
    <property type="entry name" value="PLDc_Tdp1_1"/>
    <property type="match status" value="1"/>
</dbReference>
<evidence type="ECO:0000259" key="4">
    <source>
        <dbReference type="Pfam" id="PF07944"/>
    </source>
</evidence>
<dbReference type="SUPFAM" id="SSF48208">
    <property type="entry name" value="Six-hairpin glycosidases"/>
    <property type="match status" value="1"/>
</dbReference>
<dbReference type="InterPro" id="IPR008928">
    <property type="entry name" value="6-hairpin_glycosidase_sf"/>
</dbReference>
<feature type="region of interest" description="Disordered" evidence="3">
    <location>
        <begin position="577"/>
        <end position="596"/>
    </location>
</feature>
<dbReference type="Proteomes" id="UP001280581">
    <property type="component" value="Unassembled WGS sequence"/>
</dbReference>
<evidence type="ECO:0000313" key="7">
    <source>
        <dbReference type="Proteomes" id="UP001280581"/>
    </source>
</evidence>
<evidence type="ECO:0000256" key="3">
    <source>
        <dbReference type="SAM" id="MobiDB-lite"/>
    </source>
</evidence>
<reference evidence="6 7" key="1">
    <citation type="submission" date="2021-02" db="EMBL/GenBank/DDBJ databases">
        <title>Genome assembly of Pseudopithomyces chartarum.</title>
        <authorList>
            <person name="Jauregui R."/>
            <person name="Singh J."/>
            <person name="Voisey C."/>
        </authorList>
    </citation>
    <scope>NUCLEOTIDE SEQUENCE [LARGE SCALE GENOMIC DNA]</scope>
    <source>
        <strain evidence="6 7">AGR01</strain>
    </source>
</reference>
<sequence length="1773" mass="197973">MAASDDDSELQLAIALSLQESSTAASPSESSEERDLRLAMALSLEGTQGAITNGNTESQSQYAIDATSSSENIAQRQTEVSRTMSSGSSVKNSFPLDRKAMEQERLARLAKRKRSASPDFPSKQTIKRAAPKTLDAVQYPQGVVKRTWAYKHPRTNDIALEEVLQASTLNIAVLSSFQWEDEFFFHKADPRKIKQIWIMGAKEETLQTRIRKDIAEFGIPNLKPHFPPLRNGIMHSKLMLLFHPTHLRIVVPTANLTKVEWGETGQVPQTVGTWQPAVLENSLFLIDLPRLPDGKQVEKLDIAFGQELTTFLEAQEVENNVIQGLHKFDFSKTSRFGFVHSIEGSHSAEPKRSHTGLPGLARVIKQLGLHDVEHLELDYASSSLGALKKEFLHRLYLAAGGQHTLFGKGPKDFLDHIRVYFPTEDTVVNSTGGVDCGGIITLRSNSFSAPSFASQCLRNHVSTRPGVLSHNKMLLARGRKKDGKPFAWAYVGSANATESAWGAQSILKSGKESVLKINNWECGVVLAVPGEKMQGLPDGEVPPMSVFEGTVEVPFQFPGEKYEGRRPWFLAWMPEATPTRRSGPANTTTPGSKIQTAKVKAAENGYHSESPRGPPITAPTHAWFTSPARSHSSGQGKELPLHLIQLILEYLDDAADLARVTRTSRLFYYMTLPRLYQEITLRSYADIQYVHGRPAGYGSGSPFAMGLNTLVSRNYADYAQTFRVVGEWREHDVDDYSKGRVPDNSMVLQVAMRAALDKMKNLQTFAWELNTKPLQTIYEGLMQKPSLTSLILRFPTRRIPRPTAVLPPFPNLTSLICYDIDPLSSPDNISLLLLMSKKLENLKLHFSPRMREAGEESIQLQAYFGRCLAAGYVMNLKRIAMYNLYCRNQGEGFETTMNPLTLEEMTIVNSMGSSDPMTVFLDNTWRLNPTKTVPVNLKMLRVDNAEPEQIAMFTKHYGLERLYFISKPNTCKSNSTTTSPSSPSSTTTPNTNGMNGMNTGSAAGTPRTTTEGECKSIAGDYLAAIQSNHRTLRHLLLLDHWVLSDDTLFKLCQKLPDLEQLAFACAIPHMESLRRIISLVPKVWALRLLIAPGSAFQAHMDSMDMEMHKFALSTELWRPEYSKIRYLGMGNKAFKLGEVVWPKGKRLLTLVANSHFVTAKDSANLVPFTFKPFPLGSIRPSGWLRDQLTLSANGLAGHQHDFYDFVAKSSWLGGSSEYSSLNEGLPYWFNGLVPLAYSLNDERLLKQVHSVADYVLNHQADDGWIGPETGTARNFWGRMPFLLGLKGLAEAEKGGDWETRVVDSLWKFMKVMNEMLRNDYQGYHFHEGDIVTEGDEQWGRVRVQDMLITLQWLYEEHSTNRNASQVMENMELLIEGSYNWADWYVENVYPKEDLNTLPDHGTDYPFPYEHGVNVGQGLKALAVFRRVTHNDSYVQISKDAVDWTEKYHSGASGAILADERLAGLAPYYGSETCTLVETMYSLSYLYQALGDNSYADLCEKVAFNALPSQLTPDWWARQYVSQPNQPYAQHLSDDPFWNVNQWGQSYGLEVDYPCCTVNHPQGYPKFAASLYVQVGTKDIAHALLSPGTLSTPNANISCTTDYPFSDTLTYKIDATNPFTFYLRVPSWSPASQTSISLNGGNPSPVSPDPTTGLHKLSLPSGSSSLTYTLSPSILYEPRANDTIAIHHGALLFALAIPSTNTSTLPKQYASNEFLPSTYAPPQARDYSYHNASAWNYAIDPDTLIVHRANESMLQLYVGYLSLCQLFLFYKGDA</sequence>
<dbReference type="InterPro" id="IPR003903">
    <property type="entry name" value="UIM_dom"/>
</dbReference>
<feature type="compositionally biased region" description="Polar residues" evidence="3">
    <location>
        <begin position="48"/>
        <end position="92"/>
    </location>
</feature>
<comment type="caution">
    <text evidence="6">The sequence shown here is derived from an EMBL/GenBank/DDBJ whole genome shotgun (WGS) entry which is preliminary data.</text>
</comment>
<dbReference type="PANTHER" id="PTHR12415:SF4">
    <property type="entry name" value="TYROSYL-DNA PHOSPHODIESTERASE DOMAIN-CONTAINING PROTEIN"/>
    <property type="match status" value="1"/>
</dbReference>
<dbReference type="GO" id="GO:0005975">
    <property type="term" value="P:carbohydrate metabolic process"/>
    <property type="evidence" value="ECO:0007669"/>
    <property type="project" value="InterPro"/>
</dbReference>
<dbReference type="GO" id="GO:0005634">
    <property type="term" value="C:nucleus"/>
    <property type="evidence" value="ECO:0007669"/>
    <property type="project" value="InterPro"/>
</dbReference>
<dbReference type="Pfam" id="PF07944">
    <property type="entry name" value="Beta-AFase-like_GH127_cat"/>
    <property type="match status" value="1"/>
</dbReference>
<feature type="region of interest" description="Disordered" evidence="3">
    <location>
        <begin position="48"/>
        <end position="93"/>
    </location>
</feature>
<dbReference type="PROSITE" id="PS50330">
    <property type="entry name" value="UIM"/>
    <property type="match status" value="1"/>
</dbReference>
<organism evidence="6 7">
    <name type="scientific">Pseudopithomyces chartarum</name>
    <dbReference type="NCBI Taxonomy" id="1892770"/>
    <lineage>
        <taxon>Eukaryota</taxon>
        <taxon>Fungi</taxon>
        <taxon>Dikarya</taxon>
        <taxon>Ascomycota</taxon>
        <taxon>Pezizomycotina</taxon>
        <taxon>Dothideomycetes</taxon>
        <taxon>Pleosporomycetidae</taxon>
        <taxon>Pleosporales</taxon>
        <taxon>Massarineae</taxon>
        <taxon>Didymosphaeriaceae</taxon>
        <taxon>Pseudopithomyces</taxon>
    </lineage>
</organism>
<feature type="compositionally biased region" description="Low complexity" evidence="3">
    <location>
        <begin position="973"/>
        <end position="1001"/>
    </location>
</feature>
<feature type="active site" description="Nucleophile" evidence="1">
    <location>
        <position position="235"/>
    </location>
</feature>
<feature type="domain" description="F-box" evidence="5">
    <location>
        <begin position="638"/>
        <end position="682"/>
    </location>
</feature>
<proteinExistence type="predicted"/>
<dbReference type="InterPro" id="IPR036047">
    <property type="entry name" value="F-box-like_dom_sf"/>
</dbReference>
<dbReference type="Pfam" id="PF12937">
    <property type="entry name" value="F-box-like"/>
    <property type="match status" value="1"/>
</dbReference>
<dbReference type="SMART" id="SM00726">
    <property type="entry name" value="UIM"/>
    <property type="match status" value="2"/>
</dbReference>
<feature type="compositionally biased region" description="Polar residues" evidence="3">
    <location>
        <begin position="584"/>
        <end position="595"/>
    </location>
</feature>
<dbReference type="SUPFAM" id="SSF56024">
    <property type="entry name" value="Phospholipase D/nuclease"/>
    <property type="match status" value="2"/>
</dbReference>
<dbReference type="Gene3D" id="3.30.870.10">
    <property type="entry name" value="Endonuclease Chain A"/>
    <property type="match status" value="2"/>
</dbReference>
<evidence type="ECO:0000256" key="1">
    <source>
        <dbReference type="PIRSR" id="PIRSR610347-1"/>
    </source>
</evidence>
<dbReference type="EMBL" id="WVTA01000005">
    <property type="protein sequence ID" value="KAK3209771.1"/>
    <property type="molecule type" value="Genomic_DNA"/>
</dbReference>
<evidence type="ECO:0000313" key="6">
    <source>
        <dbReference type="EMBL" id="KAK3209771.1"/>
    </source>
</evidence>
<dbReference type="Pfam" id="PF06087">
    <property type="entry name" value="Tyr-DNA_phospho"/>
    <property type="match status" value="1"/>
</dbReference>
<feature type="binding site" evidence="2">
    <location>
        <position position="472"/>
    </location>
    <ligand>
        <name>substrate</name>
    </ligand>
</feature>
<dbReference type="Pfam" id="PF02809">
    <property type="entry name" value="UIM"/>
    <property type="match status" value="2"/>
</dbReference>
<dbReference type="GO" id="GO:0017005">
    <property type="term" value="F:3'-tyrosyl-DNA phosphodiesterase activity"/>
    <property type="evidence" value="ECO:0007669"/>
    <property type="project" value="TreeGrafter"/>
</dbReference>
<dbReference type="GO" id="GO:0006281">
    <property type="term" value="P:DNA repair"/>
    <property type="evidence" value="ECO:0007669"/>
    <property type="project" value="InterPro"/>
</dbReference>
<feature type="active site" description="Proton donor/acceptor" evidence="1">
    <location>
        <position position="470"/>
    </location>
</feature>
<dbReference type="GO" id="GO:0003690">
    <property type="term" value="F:double-stranded DNA binding"/>
    <property type="evidence" value="ECO:0007669"/>
    <property type="project" value="TreeGrafter"/>
</dbReference>
<feature type="region of interest" description="Disordered" evidence="3">
    <location>
        <begin position="973"/>
        <end position="1011"/>
    </location>
</feature>
<dbReference type="Gene3D" id="3.80.10.10">
    <property type="entry name" value="Ribonuclease Inhibitor"/>
    <property type="match status" value="1"/>
</dbReference>
<keyword evidence="7" id="KW-1185">Reference proteome</keyword>
<gene>
    <name evidence="6" type="ORF">GRF29_44g605111</name>
</gene>
<protein>
    <submittedName>
        <fullName evidence="6">Uncharacterized protein</fullName>
    </submittedName>
</protein>
<dbReference type="PANTHER" id="PTHR12415">
    <property type="entry name" value="TYROSYL-DNA PHOSPHODIESTERASE 1"/>
    <property type="match status" value="1"/>
</dbReference>
<feature type="region of interest" description="Disordered" evidence="3">
    <location>
        <begin position="601"/>
        <end position="631"/>
    </location>
</feature>
<dbReference type="InterPro" id="IPR001810">
    <property type="entry name" value="F-box_dom"/>
</dbReference>
<dbReference type="InterPro" id="IPR010347">
    <property type="entry name" value="Tdp1"/>
</dbReference>
<feature type="binding site" evidence="2">
    <location>
        <position position="237"/>
    </location>
    <ligand>
        <name>substrate</name>
    </ligand>
</feature>
<name>A0AAN6LZ19_9PLEO</name>
<feature type="domain" description="Non-reducing end beta-L-arabinofuranosidase-like GH127 catalytic" evidence="4">
    <location>
        <begin position="1420"/>
        <end position="1566"/>
    </location>
</feature>
<dbReference type="GO" id="GO:0003697">
    <property type="term" value="F:single-stranded DNA binding"/>
    <property type="evidence" value="ECO:0007669"/>
    <property type="project" value="TreeGrafter"/>
</dbReference>
<dbReference type="InterPro" id="IPR032675">
    <property type="entry name" value="LRR_dom_sf"/>
</dbReference>
<accession>A0AAN6LZ19</accession>
<dbReference type="InterPro" id="IPR012878">
    <property type="entry name" value="Beta-AFase-like_GH127_cat"/>
</dbReference>